<feature type="domain" description="Inhibitor I9" evidence="16">
    <location>
        <begin position="32"/>
        <end position="117"/>
    </location>
</feature>
<evidence type="ECO:0000256" key="9">
    <source>
        <dbReference type="ARBA" id="ARBA00022825"/>
    </source>
</evidence>
<keyword evidence="6 12" id="KW-0645">Protease</keyword>
<dbReference type="InterPro" id="IPR046450">
    <property type="entry name" value="PA_dom_sf"/>
</dbReference>
<feature type="domain" description="Subtilisin-like protease fibronectin type-III" evidence="17">
    <location>
        <begin position="669"/>
        <end position="768"/>
    </location>
</feature>
<evidence type="ECO:0000313" key="19">
    <source>
        <dbReference type="RefSeq" id="XP_027186754.1"/>
    </source>
</evidence>
<evidence type="ECO:0000256" key="10">
    <source>
        <dbReference type="ARBA" id="ARBA00023180"/>
    </source>
</evidence>
<dbReference type="InterPro" id="IPR023828">
    <property type="entry name" value="Peptidase_S8_Ser-AS"/>
</dbReference>
<dbReference type="InterPro" id="IPR037045">
    <property type="entry name" value="S8pro/Inhibitor_I9_sf"/>
</dbReference>
<dbReference type="Pfam" id="PF05922">
    <property type="entry name" value="Inhibitor_I9"/>
    <property type="match status" value="1"/>
</dbReference>
<sequence>MKDTMTLSISHVLISLLLFVLLHKPTLAIKQSYIVYLGSHSFQSSPSLLDSKLATDSHYDFLGSYVGSTEKAKEAIFYSYNRYINGFAAILDEDEAANVAKHPNVVSIFLNKKYELHTTRSWEFLGLERNGGFPKDSLWHKSLGEDVIIGNLDTGVWPESQSFSDKGFGPIPKKWRGFCQVAQNNKDKFHCNRKLIGARYFSKGYEASQGKNASINSARDFDGHGSHTLSTAGGNFVNGVNVFGYGNGTASGGSPKARVAAYKVCWDGCYDADILAGFEAAIHDGVDVISMSLGGDPQEYFQNGISIGSFHAVSKNIVVVGSGGNSGPTPASVSNLEPWMLTTAASTIDRNFASYVTLGNKKIYMGASLSDTALPPHKMYPLISAADAKLDNVSAEDALLCKEGAIDPHKVNGKILVCLRGGSGRVDKGVQASRAGAIGMILANDEASGGEVIADPHLLPASHVNFTIGNYIFDYINSTKLPVAYISRVKTKLGVRPTPIMASFSSRGPNYIAPSLLKPDITAPGVNIIAAYSKATSPSEEASDKRRIPFTTMSGTSMSCPHVTGLVGLLKSLHPDWSPAAIKSAIMTTATTKDNIDSQMLDSSLDKATPFAYGAGHIRPNRAADPGLVYDLNITDYLNFLCRRGYTSSQLTLFYGRPYDCPESFNLVDFNYPAITIPTFNVGHSLNVTRILTNVGSPSKYRVRIQAPSEFLVSVEPSRLRFVKKGEKKEFKVTFTLKPNYSKYITDYVFGKLVWSNGKHRVATRISIRYAR</sequence>
<dbReference type="PRINTS" id="PR00723">
    <property type="entry name" value="SUBTILISIN"/>
</dbReference>
<dbReference type="GO" id="GO:0048046">
    <property type="term" value="C:apoplast"/>
    <property type="evidence" value="ECO:0007669"/>
    <property type="project" value="UniProtKB-SubCell"/>
</dbReference>
<reference evidence="19" key="1">
    <citation type="submission" date="2025-08" db="UniProtKB">
        <authorList>
            <consortium name="RefSeq"/>
        </authorList>
    </citation>
    <scope>IDENTIFICATION</scope>
    <source>
        <tissue evidence="19">Etiolated seedlings</tissue>
    </source>
</reference>
<dbReference type="GO" id="GO:0006508">
    <property type="term" value="P:proteolysis"/>
    <property type="evidence" value="ECO:0007669"/>
    <property type="project" value="UniProtKB-KW"/>
</dbReference>
<accession>A0A3Q7WYK5</accession>
<keyword evidence="9 12" id="KW-0720">Serine protease</keyword>
<dbReference type="InterPro" id="IPR015500">
    <property type="entry name" value="Peptidase_S8_subtilisin-rel"/>
</dbReference>
<dbReference type="InterPro" id="IPR045051">
    <property type="entry name" value="SBT"/>
</dbReference>
<dbReference type="GO" id="GO:0009609">
    <property type="term" value="P:response to symbiotic bacterium"/>
    <property type="evidence" value="ECO:0007669"/>
    <property type="project" value="UniProtKB-ARBA"/>
</dbReference>
<dbReference type="InterPro" id="IPR036852">
    <property type="entry name" value="Peptidase_S8/S53_dom_sf"/>
</dbReference>
<dbReference type="InterPro" id="IPR000209">
    <property type="entry name" value="Peptidase_S8/S53_dom"/>
</dbReference>
<organism evidence="18 19">
    <name type="scientific">Cicer arietinum</name>
    <name type="common">Chickpea</name>
    <name type="synonym">Garbanzo</name>
    <dbReference type="NCBI Taxonomy" id="3827"/>
    <lineage>
        <taxon>Eukaryota</taxon>
        <taxon>Viridiplantae</taxon>
        <taxon>Streptophyta</taxon>
        <taxon>Embryophyta</taxon>
        <taxon>Tracheophyta</taxon>
        <taxon>Spermatophyta</taxon>
        <taxon>Magnoliopsida</taxon>
        <taxon>eudicotyledons</taxon>
        <taxon>Gunneridae</taxon>
        <taxon>Pentapetalae</taxon>
        <taxon>rosids</taxon>
        <taxon>fabids</taxon>
        <taxon>Fabales</taxon>
        <taxon>Fabaceae</taxon>
        <taxon>Papilionoideae</taxon>
        <taxon>50 kb inversion clade</taxon>
        <taxon>NPAAA clade</taxon>
        <taxon>Hologalegina</taxon>
        <taxon>IRL clade</taxon>
        <taxon>Cicereae</taxon>
        <taxon>Cicer</taxon>
    </lineage>
</organism>
<dbReference type="InterPro" id="IPR010259">
    <property type="entry name" value="S8pro/Inhibitor_I9"/>
</dbReference>
<evidence type="ECO:0000256" key="1">
    <source>
        <dbReference type="ARBA" id="ARBA00002076"/>
    </source>
</evidence>
<feature type="domain" description="Peptidase S8/S53" evidence="14">
    <location>
        <begin position="144"/>
        <end position="616"/>
    </location>
</feature>
<name>A0A3Q7WYK5_CICAR</name>
<dbReference type="GO" id="GO:0004252">
    <property type="term" value="F:serine-type endopeptidase activity"/>
    <property type="evidence" value="ECO:0007669"/>
    <property type="project" value="UniProtKB-UniRule"/>
</dbReference>
<comment type="function">
    <text evidence="1">Required for arbuscular mycorrhiza (AM) development during AM symbiosis with AM fungi (e.g. Glomeromycota intraradices).</text>
</comment>
<evidence type="ECO:0000259" key="15">
    <source>
        <dbReference type="Pfam" id="PF02225"/>
    </source>
</evidence>
<evidence type="ECO:0000259" key="16">
    <source>
        <dbReference type="Pfam" id="PF05922"/>
    </source>
</evidence>
<dbReference type="CDD" id="cd02120">
    <property type="entry name" value="PA_subtilisin_like"/>
    <property type="match status" value="1"/>
</dbReference>
<feature type="signal peptide" evidence="13">
    <location>
        <begin position="1"/>
        <end position="28"/>
    </location>
</feature>
<evidence type="ECO:0000256" key="4">
    <source>
        <dbReference type="ARBA" id="ARBA00022523"/>
    </source>
</evidence>
<dbReference type="Gene3D" id="2.60.40.2310">
    <property type="match status" value="1"/>
</dbReference>
<evidence type="ECO:0000256" key="6">
    <source>
        <dbReference type="ARBA" id="ARBA00022670"/>
    </source>
</evidence>
<dbReference type="FunFam" id="3.30.70.80:FF:000002">
    <property type="entry name" value="Subtilisin-like protease SBT5.3"/>
    <property type="match status" value="1"/>
</dbReference>
<dbReference type="InterPro" id="IPR034197">
    <property type="entry name" value="Peptidases_S8_3"/>
</dbReference>
<keyword evidence="7 13" id="KW-0732">Signal</keyword>
<keyword evidence="4" id="KW-0052">Apoplast</keyword>
<dbReference type="PROSITE" id="PS00138">
    <property type="entry name" value="SUBTILASE_SER"/>
    <property type="match status" value="1"/>
</dbReference>
<dbReference type="FunFam" id="3.40.50.200:FF:000006">
    <property type="entry name" value="Subtilisin-like protease SBT1.5"/>
    <property type="match status" value="1"/>
</dbReference>
<keyword evidence="5" id="KW-0964">Secreted</keyword>
<proteinExistence type="inferred from homology"/>
<feature type="domain" description="PA" evidence="15">
    <location>
        <begin position="397"/>
        <end position="470"/>
    </location>
</feature>
<dbReference type="SUPFAM" id="SSF52743">
    <property type="entry name" value="Subtilisin-like"/>
    <property type="match status" value="1"/>
</dbReference>
<dbReference type="Pfam" id="PF00082">
    <property type="entry name" value="Peptidase_S8"/>
    <property type="match status" value="1"/>
</dbReference>
<dbReference type="Gene3D" id="3.40.50.200">
    <property type="entry name" value="Peptidase S8/S53 domain"/>
    <property type="match status" value="1"/>
</dbReference>
<evidence type="ECO:0000256" key="11">
    <source>
        <dbReference type="PIRSR" id="PIRSR615500-1"/>
    </source>
</evidence>
<feature type="active site" description="Charge relay system" evidence="11 12">
    <location>
        <position position="153"/>
    </location>
</feature>
<dbReference type="PaxDb" id="3827-XP_004515893.1"/>
<evidence type="ECO:0000313" key="18">
    <source>
        <dbReference type="Proteomes" id="UP000087171"/>
    </source>
</evidence>
<dbReference type="Pfam" id="PF17766">
    <property type="entry name" value="fn3_6"/>
    <property type="match status" value="1"/>
</dbReference>
<dbReference type="Pfam" id="PF02225">
    <property type="entry name" value="PA"/>
    <property type="match status" value="1"/>
</dbReference>
<keyword evidence="18" id="KW-1185">Reference proteome</keyword>
<dbReference type="AlphaFoldDB" id="A0A3Q7WYK5"/>
<gene>
    <name evidence="19" type="primary">LOC101512510</name>
</gene>
<dbReference type="GO" id="GO:0009610">
    <property type="term" value="P:response to symbiotic fungus"/>
    <property type="evidence" value="ECO:0007669"/>
    <property type="project" value="UniProtKB-ARBA"/>
</dbReference>
<protein>
    <submittedName>
        <fullName evidence="19">Subtilisin-like protease SBT5.4 isoform X2</fullName>
    </submittedName>
</protein>
<dbReference type="RefSeq" id="XP_027186754.1">
    <property type="nucleotide sequence ID" value="XM_027330953.1"/>
</dbReference>
<evidence type="ECO:0000256" key="3">
    <source>
        <dbReference type="ARBA" id="ARBA00011073"/>
    </source>
</evidence>
<dbReference type="PROSITE" id="PS51892">
    <property type="entry name" value="SUBTILASE"/>
    <property type="match status" value="1"/>
</dbReference>
<evidence type="ECO:0000256" key="13">
    <source>
        <dbReference type="SAM" id="SignalP"/>
    </source>
</evidence>
<dbReference type="PANTHER" id="PTHR10795">
    <property type="entry name" value="PROPROTEIN CONVERTASE SUBTILISIN/KEXIN"/>
    <property type="match status" value="1"/>
</dbReference>
<comment type="subcellular location">
    <subcellularLocation>
        <location evidence="2">Secreted</location>
        <location evidence="2">Extracellular space</location>
        <location evidence="2">Apoplast</location>
    </subcellularLocation>
</comment>
<evidence type="ECO:0000259" key="17">
    <source>
        <dbReference type="Pfam" id="PF17766"/>
    </source>
</evidence>
<dbReference type="SUPFAM" id="SSF52025">
    <property type="entry name" value="PA domain"/>
    <property type="match status" value="1"/>
</dbReference>
<keyword evidence="10" id="KW-0325">Glycoprotein</keyword>
<dbReference type="Proteomes" id="UP000087171">
    <property type="component" value="Unplaced"/>
</dbReference>
<dbReference type="Gene3D" id="3.30.70.80">
    <property type="entry name" value="Peptidase S8 propeptide/proteinase inhibitor I9"/>
    <property type="match status" value="1"/>
</dbReference>
<evidence type="ECO:0000256" key="2">
    <source>
        <dbReference type="ARBA" id="ARBA00004271"/>
    </source>
</evidence>
<evidence type="ECO:0000256" key="5">
    <source>
        <dbReference type="ARBA" id="ARBA00022525"/>
    </source>
</evidence>
<evidence type="ECO:0000256" key="7">
    <source>
        <dbReference type="ARBA" id="ARBA00022729"/>
    </source>
</evidence>
<dbReference type="Gene3D" id="3.50.30.30">
    <property type="match status" value="1"/>
</dbReference>
<evidence type="ECO:0000256" key="12">
    <source>
        <dbReference type="PROSITE-ProRule" id="PRU01240"/>
    </source>
</evidence>
<dbReference type="FunFam" id="3.50.30.30:FF:000005">
    <property type="entry name" value="subtilisin-like protease SBT1.5"/>
    <property type="match status" value="1"/>
</dbReference>
<comment type="similarity">
    <text evidence="3 12">Belongs to the peptidase S8 family.</text>
</comment>
<dbReference type="CDD" id="cd04852">
    <property type="entry name" value="Peptidases_S8_3"/>
    <property type="match status" value="1"/>
</dbReference>
<keyword evidence="8 12" id="KW-0378">Hydrolase</keyword>
<feature type="active site" description="Charge relay system" evidence="11 12">
    <location>
        <position position="224"/>
    </location>
</feature>
<evidence type="ECO:0000256" key="8">
    <source>
        <dbReference type="ARBA" id="ARBA00022801"/>
    </source>
</evidence>
<feature type="active site" description="Charge relay system" evidence="11 12">
    <location>
        <position position="557"/>
    </location>
</feature>
<feature type="chain" id="PRO_5018727862" evidence="13">
    <location>
        <begin position="29"/>
        <end position="772"/>
    </location>
</feature>
<evidence type="ECO:0000259" key="14">
    <source>
        <dbReference type="Pfam" id="PF00082"/>
    </source>
</evidence>
<dbReference type="InterPro" id="IPR003137">
    <property type="entry name" value="PA_domain"/>
</dbReference>
<dbReference type="InterPro" id="IPR041469">
    <property type="entry name" value="Subtilisin-like_FN3"/>
</dbReference>